<keyword evidence="1" id="KW-0614">Plasmid</keyword>
<accession>A0A068TGV0</accession>
<sequence length="104" mass="11817">MDDETDDFWALLAQHAQVIATIDNLQARSHPTIEDKQEITIRTLEEQSLRERLLDFKPTSNAGGQTKLLYFTLLLAKTETFLDDQAMARLMLSLDHILYGGPKA</sequence>
<proteinExistence type="predicted"/>
<name>A0A068TGV0_NEOGA</name>
<dbReference type="AlphaFoldDB" id="A0A068TGV0"/>
<dbReference type="PATRIC" id="fig|1028801.3.peg.5445"/>
<dbReference type="HOGENOM" id="CLU_2247154_0_0_5"/>
<evidence type="ECO:0000313" key="2">
    <source>
        <dbReference type="Proteomes" id="UP000028186"/>
    </source>
</evidence>
<evidence type="ECO:0000313" key="1">
    <source>
        <dbReference type="EMBL" id="CDN57677.1"/>
    </source>
</evidence>
<reference evidence="2" key="1">
    <citation type="journal article" date="2014" name="BMC Genomics">
        <title>Genome sequencing of two Neorhizobium galegae strains reveals a noeT gene responsible for the unusual acetylation of the nodulation factors.</title>
        <authorList>
            <person name="Osterman J."/>
            <person name="Marsh J."/>
            <person name="Laine P.K."/>
            <person name="Zeng Z."/>
            <person name="Alatalo E."/>
            <person name="Sullivan J.T."/>
            <person name="Young J.P."/>
            <person name="Thomas-Oates J."/>
            <person name="Paulin L."/>
            <person name="Lindstrom K."/>
        </authorList>
    </citation>
    <scope>NUCLEOTIDE SEQUENCE [LARGE SCALE GENOMIC DNA]</scope>
    <source>
        <strain evidence="2">HAMBI 1141</strain>
        <plasmid evidence="2">II</plasmid>
    </source>
</reference>
<gene>
    <name evidence="1" type="ORF">RG1141_PA08450</name>
</gene>
<organism evidence="1 2">
    <name type="scientific">Neorhizobium galegae bv. officinalis bv. officinalis str. HAMBI 1141</name>
    <dbReference type="NCBI Taxonomy" id="1028801"/>
    <lineage>
        <taxon>Bacteria</taxon>
        <taxon>Pseudomonadati</taxon>
        <taxon>Pseudomonadota</taxon>
        <taxon>Alphaproteobacteria</taxon>
        <taxon>Hyphomicrobiales</taxon>
        <taxon>Rhizobiaceae</taxon>
        <taxon>Rhizobium/Agrobacterium group</taxon>
        <taxon>Neorhizobium</taxon>
    </lineage>
</organism>
<dbReference type="RefSeq" id="WP_040124852.1">
    <property type="nucleotide sequence ID" value="NZ_HG938356.1"/>
</dbReference>
<dbReference type="Proteomes" id="UP000028186">
    <property type="component" value="Plasmid pHAMBI1141a"/>
</dbReference>
<protein>
    <submittedName>
        <fullName evidence="1">Uncharacterized protein</fullName>
    </submittedName>
</protein>
<dbReference type="EMBL" id="HG938356">
    <property type="protein sequence ID" value="CDN57677.1"/>
    <property type="molecule type" value="Genomic_DNA"/>
</dbReference>
<geneLocation type="plasmid" evidence="2">
    <name>II</name>
</geneLocation>
<dbReference type="KEGG" id="ngl:RG1141_PA08450"/>